<dbReference type="PANTHER" id="PTHR42085">
    <property type="entry name" value="F-BOX DOMAIN-CONTAINING PROTEIN"/>
    <property type="match status" value="1"/>
</dbReference>
<organism evidence="1 2">
    <name type="scientific">Oidiodendron maius (strain Zn)</name>
    <dbReference type="NCBI Taxonomy" id="913774"/>
    <lineage>
        <taxon>Eukaryota</taxon>
        <taxon>Fungi</taxon>
        <taxon>Dikarya</taxon>
        <taxon>Ascomycota</taxon>
        <taxon>Pezizomycotina</taxon>
        <taxon>Leotiomycetes</taxon>
        <taxon>Leotiomycetes incertae sedis</taxon>
        <taxon>Myxotrichaceae</taxon>
        <taxon>Oidiodendron</taxon>
    </lineage>
</organism>
<reference evidence="2" key="2">
    <citation type="submission" date="2015-01" db="EMBL/GenBank/DDBJ databases">
        <title>Evolutionary Origins and Diversification of the Mycorrhizal Mutualists.</title>
        <authorList>
            <consortium name="DOE Joint Genome Institute"/>
            <consortium name="Mycorrhizal Genomics Consortium"/>
            <person name="Kohler A."/>
            <person name="Kuo A."/>
            <person name="Nagy L.G."/>
            <person name="Floudas D."/>
            <person name="Copeland A."/>
            <person name="Barry K.W."/>
            <person name="Cichocki N."/>
            <person name="Veneault-Fourrey C."/>
            <person name="LaButti K."/>
            <person name="Lindquist E.A."/>
            <person name="Lipzen A."/>
            <person name="Lundell T."/>
            <person name="Morin E."/>
            <person name="Murat C."/>
            <person name="Riley R."/>
            <person name="Ohm R."/>
            <person name="Sun H."/>
            <person name="Tunlid A."/>
            <person name="Henrissat B."/>
            <person name="Grigoriev I.V."/>
            <person name="Hibbett D.S."/>
            <person name="Martin F."/>
        </authorList>
    </citation>
    <scope>NUCLEOTIDE SEQUENCE [LARGE SCALE GENOMIC DNA]</scope>
    <source>
        <strain evidence="2">Zn</strain>
    </source>
</reference>
<gene>
    <name evidence="1" type="ORF">OIDMADRAFT_61375</name>
</gene>
<dbReference type="HOGENOM" id="CLU_545253_0_0_1"/>
<dbReference type="OrthoDB" id="2099276at2759"/>
<sequence>MSQQRITLFFPRLSQKKTLRDSRCLFLELPASIRLQIYYEAGLVSGKTIHLSYWGSRNKESTSKTRDNTLGISDLPALPLNLFAVCRSVYNELRKVLYGDNRLVVSRKAPRGLRVLERLSASTLLEIHFLVIRLNVSSCESRCCGARGHRCGNDWHCCLSPSSHDLPLSSSVDQLVIIQWKRLCMQLANGVQLSNLALYVTCDCNDATTAQMITQSLRLLPALRDCGLRLAIHMDEDIKSITKDTVMRLTRNSPPRPPPPFRFLDLPKEIQLHILAYASLVPRAEIICTQKRLHYWAPCQLRGTIADTPIIDAVLLKCFCSAAHSAFSFHCYCDDLTSPFTMFRVSREFRDYAMEVFYGQNSFSVLMEQPVSLPRDVAAISLRQDADRGGQIAESLLISIMPGLASFPPASIGFLTSLCLRFEYSDLEHLQPNQVGWDNWLGTIHTLSQRANLAALTLQIQMSEKFYPDFDDEKVAFSPMYKAFMQQTYENLVLPMKVLRGRLKNLFIHLNWNTSSGFLDGRREHEQLLERIVMGHTYSAWNCGKTVRYPGRYKNALE</sequence>
<reference evidence="1 2" key="1">
    <citation type="submission" date="2014-04" db="EMBL/GenBank/DDBJ databases">
        <authorList>
            <consortium name="DOE Joint Genome Institute"/>
            <person name="Kuo A."/>
            <person name="Martino E."/>
            <person name="Perotto S."/>
            <person name="Kohler A."/>
            <person name="Nagy L.G."/>
            <person name="Floudas D."/>
            <person name="Copeland A."/>
            <person name="Barry K.W."/>
            <person name="Cichocki N."/>
            <person name="Veneault-Fourrey C."/>
            <person name="LaButti K."/>
            <person name="Lindquist E.A."/>
            <person name="Lipzen A."/>
            <person name="Lundell T."/>
            <person name="Morin E."/>
            <person name="Murat C."/>
            <person name="Sun H."/>
            <person name="Tunlid A."/>
            <person name="Henrissat B."/>
            <person name="Grigoriev I.V."/>
            <person name="Hibbett D.S."/>
            <person name="Martin F."/>
            <person name="Nordberg H.P."/>
            <person name="Cantor M.N."/>
            <person name="Hua S.X."/>
        </authorList>
    </citation>
    <scope>NUCLEOTIDE SEQUENCE [LARGE SCALE GENOMIC DNA]</scope>
    <source>
        <strain evidence="1 2">Zn</strain>
    </source>
</reference>
<keyword evidence="2" id="KW-1185">Reference proteome</keyword>
<name>A0A0C3GTM7_OIDMZ</name>
<dbReference type="Proteomes" id="UP000054321">
    <property type="component" value="Unassembled WGS sequence"/>
</dbReference>
<dbReference type="PANTHER" id="PTHR42085:SF6">
    <property type="entry name" value="F-BOX DOMAIN-CONTAINING PROTEIN"/>
    <property type="match status" value="1"/>
</dbReference>
<evidence type="ECO:0000313" key="2">
    <source>
        <dbReference type="Proteomes" id="UP000054321"/>
    </source>
</evidence>
<dbReference type="EMBL" id="KN832893">
    <property type="protein sequence ID" value="KIM93736.1"/>
    <property type="molecule type" value="Genomic_DNA"/>
</dbReference>
<evidence type="ECO:0008006" key="3">
    <source>
        <dbReference type="Google" id="ProtNLM"/>
    </source>
</evidence>
<evidence type="ECO:0000313" key="1">
    <source>
        <dbReference type="EMBL" id="KIM93736.1"/>
    </source>
</evidence>
<dbReference type="InParanoid" id="A0A0C3GTM7"/>
<accession>A0A0C3GTM7</accession>
<dbReference type="AlphaFoldDB" id="A0A0C3GTM7"/>
<proteinExistence type="predicted"/>
<protein>
    <recommendedName>
        <fullName evidence="3">F-box domain-containing protein</fullName>
    </recommendedName>
</protein>
<dbReference type="InterPro" id="IPR038883">
    <property type="entry name" value="AN11006-like"/>
</dbReference>